<name>A0A6G1F139_9ORYZ</name>
<evidence type="ECO:0000313" key="1">
    <source>
        <dbReference type="EMBL" id="KAF0930593.1"/>
    </source>
</evidence>
<keyword evidence="2" id="KW-1185">Reference proteome</keyword>
<comment type="caution">
    <text evidence="1">The sequence shown here is derived from an EMBL/GenBank/DDBJ whole genome shotgun (WGS) entry which is preliminary data.</text>
</comment>
<evidence type="ECO:0000313" key="2">
    <source>
        <dbReference type="Proteomes" id="UP000479710"/>
    </source>
</evidence>
<dbReference type="EMBL" id="SPHZ02000002">
    <property type="protein sequence ID" value="KAF0930593.1"/>
    <property type="molecule type" value="Genomic_DNA"/>
</dbReference>
<protein>
    <submittedName>
        <fullName evidence="1">Uncharacterized protein</fullName>
    </submittedName>
</protein>
<accession>A0A6G1F139</accession>
<gene>
    <name evidence="1" type="ORF">E2562_033757</name>
</gene>
<sequence length="132" mass="14532">MTSMRAVRSTLASIRAATELARQEVLRRELAECHLVAGIWCHGFTVVQLLSIRANLPQTARLVVAKNSASSCVVENAVGEGHAWCRLALEESESFGNERVVLETLKTESCRSWRDGRAGSSWLRGVRPLAVK</sequence>
<dbReference type="AlphaFoldDB" id="A0A6G1F139"/>
<reference evidence="1 2" key="1">
    <citation type="submission" date="2019-11" db="EMBL/GenBank/DDBJ databases">
        <title>Whole genome sequence of Oryza granulata.</title>
        <authorList>
            <person name="Li W."/>
        </authorList>
    </citation>
    <scope>NUCLEOTIDE SEQUENCE [LARGE SCALE GENOMIC DNA]</scope>
    <source>
        <strain evidence="2">cv. Menghai</strain>
        <tissue evidence="1">Leaf</tissue>
    </source>
</reference>
<dbReference type="OrthoDB" id="360689at2759"/>
<proteinExistence type="predicted"/>
<dbReference type="Proteomes" id="UP000479710">
    <property type="component" value="Unassembled WGS sequence"/>
</dbReference>
<organism evidence="1 2">
    <name type="scientific">Oryza meyeriana var. granulata</name>
    <dbReference type="NCBI Taxonomy" id="110450"/>
    <lineage>
        <taxon>Eukaryota</taxon>
        <taxon>Viridiplantae</taxon>
        <taxon>Streptophyta</taxon>
        <taxon>Embryophyta</taxon>
        <taxon>Tracheophyta</taxon>
        <taxon>Spermatophyta</taxon>
        <taxon>Magnoliopsida</taxon>
        <taxon>Liliopsida</taxon>
        <taxon>Poales</taxon>
        <taxon>Poaceae</taxon>
        <taxon>BOP clade</taxon>
        <taxon>Oryzoideae</taxon>
        <taxon>Oryzeae</taxon>
        <taxon>Oryzinae</taxon>
        <taxon>Oryza</taxon>
        <taxon>Oryza meyeriana</taxon>
    </lineage>
</organism>